<accession>A0A2N6UFL0</accession>
<keyword evidence="3" id="KW-0808">Transferase</keyword>
<dbReference type="InterPro" id="IPR028098">
    <property type="entry name" value="Glyco_trans_4-like_N"/>
</dbReference>
<dbReference type="Proteomes" id="UP000235701">
    <property type="component" value="Unassembled WGS sequence"/>
</dbReference>
<dbReference type="OrthoDB" id="9806653at2"/>
<evidence type="ECO:0000313" key="3">
    <source>
        <dbReference type="EMBL" id="PMC80350.1"/>
    </source>
</evidence>
<name>A0A2N6UFL0_9LACT</name>
<proteinExistence type="predicted"/>
<feature type="domain" description="Glycosyl transferase family 1" evidence="1">
    <location>
        <begin position="195"/>
        <end position="340"/>
    </location>
</feature>
<organism evidence="3 4">
    <name type="scientific">Aerococcus viridans</name>
    <dbReference type="NCBI Taxonomy" id="1377"/>
    <lineage>
        <taxon>Bacteria</taxon>
        <taxon>Bacillati</taxon>
        <taxon>Bacillota</taxon>
        <taxon>Bacilli</taxon>
        <taxon>Lactobacillales</taxon>
        <taxon>Aerococcaceae</taxon>
        <taxon>Aerococcus</taxon>
    </lineage>
</organism>
<dbReference type="GO" id="GO:0016757">
    <property type="term" value="F:glycosyltransferase activity"/>
    <property type="evidence" value="ECO:0007669"/>
    <property type="project" value="InterPro"/>
</dbReference>
<keyword evidence="4" id="KW-1185">Reference proteome</keyword>
<dbReference type="Pfam" id="PF13477">
    <property type="entry name" value="Glyco_trans_4_2"/>
    <property type="match status" value="1"/>
</dbReference>
<dbReference type="InterPro" id="IPR001296">
    <property type="entry name" value="Glyco_trans_1"/>
</dbReference>
<protein>
    <submittedName>
        <fullName evidence="3">Glycosyltransferase family 1 protein</fullName>
    </submittedName>
</protein>
<evidence type="ECO:0000259" key="1">
    <source>
        <dbReference type="Pfam" id="PF00534"/>
    </source>
</evidence>
<dbReference type="AlphaFoldDB" id="A0A2N6UFL0"/>
<dbReference type="PANTHER" id="PTHR45947">
    <property type="entry name" value="SULFOQUINOVOSYL TRANSFERASE SQD2"/>
    <property type="match status" value="1"/>
</dbReference>
<evidence type="ECO:0000313" key="4">
    <source>
        <dbReference type="Proteomes" id="UP000235701"/>
    </source>
</evidence>
<comment type="caution">
    <text evidence="3">The sequence shown here is derived from an EMBL/GenBank/DDBJ whole genome shotgun (WGS) entry which is preliminary data.</text>
</comment>
<sequence>MKRALIITSVASMIYQFNKENIKILIELGYDVVVATNFLEPGNLSSEDVNNLIAWLEDNNVGIEQLDFQRSPFGKKNLTTYRKIKKLINKNQFNLIHCQSPIGGVLTRIAARKLRKNGTKIIYTAHGFHFFEGAPKKNWMIYFPIEKFLSRWTDILITINKEDFSRAKQYFIHPIVKYIPGVGLDTSKFKSEEINVNTSSKINLISIGELNENKNHEIVIRALKKINDPNIQYSIIGLGEKKYELLNLVTKLNLQNTVFLLGYKHNVRDYLIQSDAFVFPSLREGLGMAALEAMASGTPILTSKIHGINDYSEDGRTGFTFDPSDIDSVARAIINFTRLSNSEVEAMKRFNIRKAEEFDKSVVNKKMFEIYKLGENNGFTEKN</sequence>
<dbReference type="Pfam" id="PF00534">
    <property type="entry name" value="Glycos_transf_1"/>
    <property type="match status" value="1"/>
</dbReference>
<gene>
    <name evidence="3" type="ORF">CJ191_01965</name>
</gene>
<dbReference type="RefSeq" id="WP_102198825.1">
    <property type="nucleotide sequence ID" value="NZ_PNHQ01000003.1"/>
</dbReference>
<dbReference type="EMBL" id="PNHQ01000003">
    <property type="protein sequence ID" value="PMC80350.1"/>
    <property type="molecule type" value="Genomic_DNA"/>
</dbReference>
<dbReference type="SUPFAM" id="SSF53756">
    <property type="entry name" value="UDP-Glycosyltransferase/glycogen phosphorylase"/>
    <property type="match status" value="1"/>
</dbReference>
<evidence type="ECO:0000259" key="2">
    <source>
        <dbReference type="Pfam" id="PF13477"/>
    </source>
</evidence>
<dbReference type="PANTHER" id="PTHR45947:SF3">
    <property type="entry name" value="SULFOQUINOVOSYL TRANSFERASE SQD2"/>
    <property type="match status" value="1"/>
</dbReference>
<dbReference type="Gene3D" id="3.40.50.2000">
    <property type="entry name" value="Glycogen Phosphorylase B"/>
    <property type="match status" value="2"/>
</dbReference>
<reference evidence="3 4" key="1">
    <citation type="submission" date="2017-09" db="EMBL/GenBank/DDBJ databases">
        <title>Bacterial strain isolated from the female urinary microbiota.</title>
        <authorList>
            <person name="Thomas-White K."/>
            <person name="Kumar N."/>
            <person name="Forster S."/>
            <person name="Putonti C."/>
            <person name="Lawley T."/>
            <person name="Wolfe A.J."/>
        </authorList>
    </citation>
    <scope>NUCLEOTIDE SEQUENCE [LARGE SCALE GENOMIC DNA]</scope>
    <source>
        <strain evidence="3 4">UMB0240</strain>
    </source>
</reference>
<dbReference type="CDD" id="cd03808">
    <property type="entry name" value="GT4_CapM-like"/>
    <property type="match status" value="1"/>
</dbReference>
<feature type="domain" description="Glycosyltransferase subfamily 4-like N-terminal" evidence="2">
    <location>
        <begin position="60"/>
        <end position="159"/>
    </location>
</feature>
<dbReference type="InterPro" id="IPR050194">
    <property type="entry name" value="Glycosyltransferase_grp1"/>
</dbReference>